<name>A0A0R1SE49_9LACO</name>
<dbReference type="GO" id="GO:0032153">
    <property type="term" value="C:cell division site"/>
    <property type="evidence" value="ECO:0007669"/>
    <property type="project" value="UniProtKB-UniRule"/>
</dbReference>
<sequence length="96" mass="10389">MGLRPRTVPLDRLEKAILCIGAFTTIVMAALLVSTSVAATSAQHDLANYESKLTSSQNTATNLRQEIGELTSTSRMNRIAKEKGLTLIEGNIRTVD</sequence>
<comment type="function">
    <text evidence="7">Essential cell division protein.</text>
</comment>
<evidence type="ECO:0000256" key="1">
    <source>
        <dbReference type="ARBA" id="ARBA00022475"/>
    </source>
</evidence>
<dbReference type="PATRIC" id="fig|1122152.4.peg.722"/>
<evidence type="ECO:0000313" key="9">
    <source>
        <dbReference type="EMBL" id="KRL63467.1"/>
    </source>
</evidence>
<keyword evidence="2 7" id="KW-0132">Cell division</keyword>
<evidence type="ECO:0000256" key="4">
    <source>
        <dbReference type="ARBA" id="ARBA00022989"/>
    </source>
</evidence>
<keyword evidence="5 7" id="KW-0472">Membrane</keyword>
<evidence type="ECO:0000256" key="3">
    <source>
        <dbReference type="ARBA" id="ARBA00022692"/>
    </source>
</evidence>
<dbReference type="eggNOG" id="COG4839">
    <property type="taxonomic scope" value="Bacteria"/>
</dbReference>
<keyword evidence="4 7" id="KW-1133">Transmembrane helix</keyword>
<reference evidence="9 10" key="1">
    <citation type="journal article" date="2015" name="Genome Announc.">
        <title>Expanding the biotechnology potential of lactobacilli through comparative genomics of 213 strains and associated genera.</title>
        <authorList>
            <person name="Sun Z."/>
            <person name="Harris H.M."/>
            <person name="McCann A."/>
            <person name="Guo C."/>
            <person name="Argimon S."/>
            <person name="Zhang W."/>
            <person name="Yang X."/>
            <person name="Jeffery I.B."/>
            <person name="Cooney J.C."/>
            <person name="Kagawa T.F."/>
            <person name="Liu W."/>
            <person name="Song Y."/>
            <person name="Salvetti E."/>
            <person name="Wrobel A."/>
            <person name="Rasinkangas P."/>
            <person name="Parkhill J."/>
            <person name="Rea M.C."/>
            <person name="O'Sullivan O."/>
            <person name="Ritari J."/>
            <person name="Douillard F.P."/>
            <person name="Paul Ross R."/>
            <person name="Yang R."/>
            <person name="Briner A.E."/>
            <person name="Felis G.E."/>
            <person name="de Vos W.M."/>
            <person name="Barrangou R."/>
            <person name="Klaenhammer T.R."/>
            <person name="Caufield P.W."/>
            <person name="Cui Y."/>
            <person name="Zhang H."/>
            <person name="O'Toole P.W."/>
        </authorList>
    </citation>
    <scope>NUCLEOTIDE SEQUENCE [LARGE SCALE GENOMIC DNA]</scope>
    <source>
        <strain evidence="9 10">DSM 15354</strain>
    </source>
</reference>
<keyword evidence="6 7" id="KW-0131">Cell cycle</keyword>
<comment type="caution">
    <text evidence="9">The sequence shown here is derived from an EMBL/GenBank/DDBJ whole genome shotgun (WGS) entry which is preliminary data.</text>
</comment>
<dbReference type="InterPro" id="IPR011922">
    <property type="entry name" value="Cell_div_FtsL"/>
</dbReference>
<evidence type="ECO:0000256" key="5">
    <source>
        <dbReference type="ARBA" id="ARBA00023136"/>
    </source>
</evidence>
<dbReference type="GO" id="GO:0043093">
    <property type="term" value="P:FtsZ-dependent cytokinesis"/>
    <property type="evidence" value="ECO:0007669"/>
    <property type="project" value="UniProtKB-UniRule"/>
</dbReference>
<comment type="similarity">
    <text evidence="7">Belongs to the FtsL family.</text>
</comment>
<proteinExistence type="inferred from homology"/>
<evidence type="ECO:0000256" key="8">
    <source>
        <dbReference type="NCBIfam" id="TIGR02209"/>
    </source>
</evidence>
<protein>
    <recommendedName>
        <fullName evidence="7 8">Cell division protein FtsL</fullName>
    </recommendedName>
</protein>
<evidence type="ECO:0000256" key="2">
    <source>
        <dbReference type="ARBA" id="ARBA00022618"/>
    </source>
</evidence>
<keyword evidence="3 7" id="KW-0812">Transmembrane</keyword>
<accession>A0A0R1SE49</accession>
<dbReference type="NCBIfam" id="TIGR02209">
    <property type="entry name" value="ftsL_broad"/>
    <property type="match status" value="1"/>
</dbReference>
<organism evidence="9 10">
    <name type="scientific">Lactobacillus psittaci DSM 15354</name>
    <dbReference type="NCBI Taxonomy" id="1122152"/>
    <lineage>
        <taxon>Bacteria</taxon>
        <taxon>Bacillati</taxon>
        <taxon>Bacillota</taxon>
        <taxon>Bacilli</taxon>
        <taxon>Lactobacillales</taxon>
        <taxon>Lactobacillaceae</taxon>
        <taxon>Lactobacillus</taxon>
    </lineage>
</organism>
<evidence type="ECO:0000256" key="6">
    <source>
        <dbReference type="ARBA" id="ARBA00023306"/>
    </source>
</evidence>
<dbReference type="HAMAP" id="MF_00910">
    <property type="entry name" value="FtsL"/>
    <property type="match status" value="1"/>
</dbReference>
<dbReference type="Proteomes" id="UP000051931">
    <property type="component" value="Unassembled WGS sequence"/>
</dbReference>
<keyword evidence="10" id="KW-1185">Reference proteome</keyword>
<dbReference type="EMBL" id="AZFB01000003">
    <property type="protein sequence ID" value="KRL63467.1"/>
    <property type="molecule type" value="Genomic_DNA"/>
</dbReference>
<dbReference type="AlphaFoldDB" id="A0A0R1SE49"/>
<comment type="subcellular location">
    <subcellularLocation>
        <location evidence="7">Cell membrane</location>
        <topology evidence="7">Single-pass type II membrane protein</topology>
    </subcellularLocation>
    <text evidence="7">Localizes to the division septum where it forms a ring structure.</text>
</comment>
<dbReference type="GO" id="GO:0005886">
    <property type="term" value="C:plasma membrane"/>
    <property type="evidence" value="ECO:0007669"/>
    <property type="project" value="UniProtKB-SubCell"/>
</dbReference>
<dbReference type="STRING" id="1122152.GCA_000425905_00145"/>
<evidence type="ECO:0000313" key="10">
    <source>
        <dbReference type="Proteomes" id="UP000051931"/>
    </source>
</evidence>
<keyword evidence="1 7" id="KW-1003">Cell membrane</keyword>
<evidence type="ECO:0000256" key="7">
    <source>
        <dbReference type="HAMAP-Rule" id="MF_00910"/>
    </source>
</evidence>
<gene>
    <name evidence="7" type="primary">ftsL</name>
    <name evidence="9" type="ORF">FC23_GL000709</name>
</gene>